<reference evidence="6 7" key="2">
    <citation type="journal article" date="2007" name="Genome Biol.">
        <title>Assembly of the Candida albicans genome into sixteen supercontigs aligned on the eight chromosomes.</title>
        <authorList>
            <person name="van het Hoog M."/>
            <person name="Rast T.J."/>
            <person name="Martchenko M."/>
            <person name="Grindle S."/>
            <person name="Dignard D."/>
            <person name="Hogues H."/>
            <person name="Cuomo C."/>
            <person name="Berriman M."/>
            <person name="Scherer S."/>
            <person name="Magee B.B."/>
            <person name="Whiteway M."/>
            <person name="Chibana H."/>
            <person name="Nantel A."/>
            <person name="Magee P.T."/>
        </authorList>
    </citation>
    <scope>GENOME REANNOTATION</scope>
    <source>
        <strain evidence="7">SC5314 / ATCC MYA-2876</strain>
    </source>
</reference>
<dbReference type="InParanoid" id="A0A1D8PKA3"/>
<dbReference type="FunCoup" id="A0A1D8PKA3">
    <property type="interactions" value="69"/>
</dbReference>
<evidence type="ECO:0000259" key="4">
    <source>
        <dbReference type="Pfam" id="PF12928"/>
    </source>
</evidence>
<evidence type="ECO:0000256" key="2">
    <source>
        <dbReference type="ARBA" id="ARBA00022694"/>
    </source>
</evidence>
<dbReference type="InterPro" id="IPR024336">
    <property type="entry name" value="tRNA_splic_suSen54_N"/>
</dbReference>
<name>A0A1D8PKA3_CANAL</name>
<feature type="region of interest" description="Disordered" evidence="3">
    <location>
        <begin position="1"/>
        <end position="38"/>
    </location>
</feature>
<dbReference type="GO" id="GO:0000379">
    <property type="term" value="P:tRNA-type intron splice site recognition and cleavage"/>
    <property type="evidence" value="ECO:0000318"/>
    <property type="project" value="GO_Central"/>
</dbReference>
<dbReference type="RefSeq" id="XP_716602.1">
    <property type="nucleotide sequence ID" value="XM_711509.1"/>
</dbReference>
<accession>A0A1D8PKA3</accession>
<feature type="compositionally biased region" description="Low complexity" evidence="3">
    <location>
        <begin position="359"/>
        <end position="373"/>
    </location>
</feature>
<keyword evidence="7" id="KW-1185">Reference proteome</keyword>
<feature type="compositionally biased region" description="Acidic residues" evidence="3">
    <location>
        <begin position="23"/>
        <end position="33"/>
    </location>
</feature>
<evidence type="ECO:0000313" key="6">
    <source>
        <dbReference type="EMBL" id="AOW28589.1"/>
    </source>
</evidence>
<dbReference type="KEGG" id="cal:CAALFM_C305800WA"/>
<evidence type="ECO:0000313" key="5">
    <source>
        <dbReference type="CGD" id="CAL0000194308"/>
    </source>
</evidence>
<organism evidence="6 7">
    <name type="scientific">Candida albicans (strain SC5314 / ATCC MYA-2876)</name>
    <name type="common">Yeast</name>
    <dbReference type="NCBI Taxonomy" id="237561"/>
    <lineage>
        <taxon>Eukaryota</taxon>
        <taxon>Fungi</taxon>
        <taxon>Dikarya</taxon>
        <taxon>Ascomycota</taxon>
        <taxon>Saccharomycotina</taxon>
        <taxon>Pichiomycetes</taxon>
        <taxon>Debaryomycetaceae</taxon>
        <taxon>Candida/Lodderomyces clade</taxon>
        <taxon>Candida</taxon>
    </lineage>
</organism>
<dbReference type="OrthoDB" id="408683at2759"/>
<dbReference type="GeneID" id="3641754"/>
<dbReference type="EMBL" id="CP017625">
    <property type="protein sequence ID" value="AOW28589.1"/>
    <property type="molecule type" value="Genomic_DNA"/>
</dbReference>
<dbReference type="GO" id="GO:0000214">
    <property type="term" value="C:tRNA-intron endonuclease complex"/>
    <property type="evidence" value="ECO:0000318"/>
    <property type="project" value="GO_Central"/>
</dbReference>
<sequence>MTDEQLESKTSKGKQNRNRNIDNDNENDNDNEDDKFQTEQVYDVEDEIQDWKFLNKSTIPKRGTKEFEPDGTNYQISALEQSQQTMFQAINNVRGHHTTKKLIGIWMIDEHDQYCFIPQIRGNYFKDLGKAINIGKFQGMKLNSLETIYLAERGSLIVYLGNQEYSDWLYNSAEVEENEDGDKNVSFDVESNLIALDLEYLYSLLTIPLANYQVYAYLKRLGYIIQEYKVQDDVMDKTLLSSSPTKDPKKLESLVQFTLWPREWGIMAYPLFHSLHFKTKHYFKYTDVFKNLKLNFKPIESDPNESNINITFNVWKPSPSFSKKTPPPPDFQLCVVDSSKNTDFLKLPQIQRLFFQLSPPPSQQQQQQQQKQNLFKKTKPSTKMESKRDIRARRYAERQAKLDKQLQLKNEYYRLRDDCFKNGGQSVIIAIVNNGIMNFISLSSGQFDSLQNVKTRLNEIYPKKIHSIIYNE</sequence>
<evidence type="ECO:0000256" key="3">
    <source>
        <dbReference type="SAM" id="MobiDB-lite"/>
    </source>
</evidence>
<dbReference type="VEuPathDB" id="FungiDB:C3_05800W_A"/>
<keyword evidence="2" id="KW-0819">tRNA processing</keyword>
<reference evidence="6 7" key="3">
    <citation type="journal article" date="2013" name="Genome Biol.">
        <title>Assembly of a phased diploid Candida albicans genome facilitates allele-specific measurements and provides a simple model for repeat and indel structure.</title>
        <authorList>
            <person name="Muzzey D."/>
            <person name="Schwartz K."/>
            <person name="Weissman J.S."/>
            <person name="Sherlock G."/>
        </authorList>
    </citation>
    <scope>NUCLEOTIDE SEQUENCE [LARGE SCALE GENOMIC DNA]</scope>
    <source>
        <strain evidence="7">SC5314 / ATCC MYA-2876</strain>
    </source>
</reference>
<dbReference type="InterPro" id="IPR024337">
    <property type="entry name" value="tRNA_splic_suSen54"/>
</dbReference>
<reference evidence="6 7" key="1">
    <citation type="journal article" date="2004" name="Proc. Natl. Acad. Sci. U.S.A.">
        <title>The diploid genome sequence of Candida albicans.</title>
        <authorList>
            <person name="Jones T."/>
            <person name="Federspiel N.A."/>
            <person name="Chibana H."/>
            <person name="Dungan J."/>
            <person name="Kalman S."/>
            <person name="Magee B.B."/>
            <person name="Newport G."/>
            <person name="Thorstenson Y.R."/>
            <person name="Agabian N."/>
            <person name="Magee P.T."/>
            <person name="Davis R.W."/>
            <person name="Scherer S."/>
        </authorList>
    </citation>
    <scope>NUCLEOTIDE SEQUENCE [LARGE SCALE GENOMIC DNA]</scope>
    <source>
        <strain evidence="7">SC5314 / ATCC MYA-2876</strain>
    </source>
</reference>
<dbReference type="AlphaFoldDB" id="A0A1D8PKA3"/>
<evidence type="ECO:0000256" key="1">
    <source>
        <dbReference type="ARBA" id="ARBA00005736"/>
    </source>
</evidence>
<feature type="compositionally biased region" description="Basic and acidic residues" evidence="3">
    <location>
        <begin position="1"/>
        <end position="10"/>
    </location>
</feature>
<dbReference type="PANTHER" id="PTHR21027:SF1">
    <property type="entry name" value="TRNA-SPLICING ENDONUCLEASE SUBUNIT SEN54"/>
    <property type="match status" value="1"/>
</dbReference>
<feature type="region of interest" description="Disordered" evidence="3">
    <location>
        <begin position="359"/>
        <end position="389"/>
    </location>
</feature>
<comment type="similarity">
    <text evidence="1">Belongs to the SEN54 family.</text>
</comment>
<evidence type="ECO:0000313" key="7">
    <source>
        <dbReference type="Proteomes" id="UP000000559"/>
    </source>
</evidence>
<proteinExistence type="inferred from homology"/>
<protein>
    <submittedName>
        <fullName evidence="6">tRNA splicing endonuclease subunit</fullName>
    </submittedName>
</protein>
<dbReference type="eggNOG" id="KOG4772">
    <property type="taxonomic scope" value="Eukaryota"/>
</dbReference>
<feature type="domain" description="tRNA-splicing endonuclease subunit Sen54 N-terminal" evidence="4">
    <location>
        <begin position="87"/>
        <end position="159"/>
    </location>
</feature>
<dbReference type="GO" id="GO:0004519">
    <property type="term" value="F:endonuclease activity"/>
    <property type="evidence" value="ECO:0007669"/>
    <property type="project" value="UniProtKB-KW"/>
</dbReference>
<keyword evidence="6" id="KW-0378">Hydrolase</keyword>
<dbReference type="Pfam" id="PF12928">
    <property type="entry name" value="tRNA_int_end_N2"/>
    <property type="match status" value="1"/>
</dbReference>
<dbReference type="OMA" id="FNVWKPQ"/>
<keyword evidence="6" id="KW-0255">Endonuclease</keyword>
<dbReference type="STRING" id="237561.A0A1D8PKA3"/>
<dbReference type="CGD" id="CAL0000194308">
    <property type="gene designation" value="orf19.7361"/>
</dbReference>
<gene>
    <name evidence="6" type="ordered locus">CAALFM_C305800WA</name>
    <name evidence="5" type="ordered locus">orf19.7361</name>
</gene>
<keyword evidence="6" id="KW-0540">Nuclease</keyword>
<dbReference type="PANTHER" id="PTHR21027">
    <property type="entry name" value="TRNA-SPLICING ENDONUCLEASE SUBUNIT SEN54"/>
    <property type="match status" value="1"/>
</dbReference>
<dbReference type="Proteomes" id="UP000000559">
    <property type="component" value="Chromosome 3"/>
</dbReference>